<sequence length="180" mass="19753">MHTMTNPPMGNGWRKRLQDKAMKDASRNDPELLARRAESQARIEVERQEQNRLIAEDEARRASETVRFPDMSLAMACDMIEAYARYKGANRSSTPAEIESLSRTVHGLDPYPGQAPVRLVSGLPMPLPASGVRAVAVETVTPSADPAALDNVLQKPSRAKKPASSPELESGVFLIEDDDD</sequence>
<dbReference type="AlphaFoldDB" id="A0A679JXE1"/>
<organism evidence="3">
    <name type="scientific">Methylobacterium bullatum</name>
    <dbReference type="NCBI Taxonomy" id="570505"/>
    <lineage>
        <taxon>Bacteria</taxon>
        <taxon>Pseudomonadati</taxon>
        <taxon>Pseudomonadota</taxon>
        <taxon>Alphaproteobacteria</taxon>
        <taxon>Hyphomicrobiales</taxon>
        <taxon>Methylobacteriaceae</taxon>
        <taxon>Methylobacterium</taxon>
    </lineage>
</organism>
<evidence type="ECO:0000256" key="1">
    <source>
        <dbReference type="SAM" id="Coils"/>
    </source>
</evidence>
<keyword evidence="1" id="KW-0175">Coiled coil</keyword>
<dbReference type="EMBL" id="LR743510">
    <property type="protein sequence ID" value="CAA2137499.1"/>
    <property type="molecule type" value="Genomic_DNA"/>
</dbReference>
<geneLocation type="plasmid" evidence="3">
    <name>1</name>
</geneLocation>
<protein>
    <submittedName>
        <fullName evidence="3">Uncharacterized protein</fullName>
    </submittedName>
</protein>
<evidence type="ECO:0000313" key="3">
    <source>
        <dbReference type="EMBL" id="CAA2137499.1"/>
    </source>
</evidence>
<name>A0A679JXE1_9HYPH</name>
<feature type="region of interest" description="Disordered" evidence="2">
    <location>
        <begin position="1"/>
        <end position="38"/>
    </location>
</feature>
<reference evidence="3" key="1">
    <citation type="submission" date="2019-12" db="EMBL/GenBank/DDBJ databases">
        <authorList>
            <person name="Cremers G."/>
        </authorList>
    </citation>
    <scope>NUCLEOTIDE SEQUENCE</scope>
    <source>
        <strain evidence="3">Mbul2</strain>
        <plasmid evidence="3">1</plasmid>
    </source>
</reference>
<accession>A0A679JXE1</accession>
<evidence type="ECO:0000256" key="2">
    <source>
        <dbReference type="SAM" id="MobiDB-lite"/>
    </source>
</evidence>
<feature type="coiled-coil region" evidence="1">
    <location>
        <begin position="38"/>
        <end position="65"/>
    </location>
</feature>
<feature type="region of interest" description="Disordered" evidence="2">
    <location>
        <begin position="148"/>
        <end position="180"/>
    </location>
</feature>
<gene>
    <name evidence="3" type="ORF">MBLL_00687</name>
</gene>
<keyword evidence="3" id="KW-0614">Plasmid</keyword>
<feature type="compositionally biased region" description="Basic and acidic residues" evidence="2">
    <location>
        <begin position="16"/>
        <end position="38"/>
    </location>
</feature>
<proteinExistence type="predicted"/>